<dbReference type="PANTHER" id="PTHR34565:SF1">
    <property type="entry name" value="TRANSMEMBRANE PROTEIN"/>
    <property type="match status" value="1"/>
</dbReference>
<feature type="region of interest" description="Disordered" evidence="1">
    <location>
        <begin position="74"/>
        <end position="95"/>
    </location>
</feature>
<dbReference type="AlphaFoldDB" id="A0AAD8X0K4"/>
<keyword evidence="4" id="KW-1185">Reference proteome</keyword>
<keyword evidence="2" id="KW-1133">Transmembrane helix</keyword>
<dbReference type="EMBL" id="JAUUTY010000001">
    <property type="protein sequence ID" value="KAK1692041.1"/>
    <property type="molecule type" value="Genomic_DNA"/>
</dbReference>
<organism evidence="3 4">
    <name type="scientific">Lolium multiflorum</name>
    <name type="common">Italian ryegrass</name>
    <name type="synonym">Lolium perenne subsp. multiflorum</name>
    <dbReference type="NCBI Taxonomy" id="4521"/>
    <lineage>
        <taxon>Eukaryota</taxon>
        <taxon>Viridiplantae</taxon>
        <taxon>Streptophyta</taxon>
        <taxon>Embryophyta</taxon>
        <taxon>Tracheophyta</taxon>
        <taxon>Spermatophyta</taxon>
        <taxon>Magnoliopsida</taxon>
        <taxon>Liliopsida</taxon>
        <taxon>Poales</taxon>
        <taxon>Poaceae</taxon>
        <taxon>BOP clade</taxon>
        <taxon>Pooideae</taxon>
        <taxon>Poodae</taxon>
        <taxon>Poeae</taxon>
        <taxon>Poeae Chloroplast Group 2 (Poeae type)</taxon>
        <taxon>Loliodinae</taxon>
        <taxon>Loliinae</taxon>
        <taxon>Lolium</taxon>
    </lineage>
</organism>
<keyword evidence="2" id="KW-0812">Transmembrane</keyword>
<dbReference type="PANTHER" id="PTHR34565">
    <property type="entry name" value="TRANSMEMBRANE PROTEIN"/>
    <property type="match status" value="1"/>
</dbReference>
<comment type="caution">
    <text evidence="3">The sequence shown here is derived from an EMBL/GenBank/DDBJ whole genome shotgun (WGS) entry which is preliminary data.</text>
</comment>
<accession>A0AAD8X0K4</accession>
<dbReference type="InterPro" id="IPR052867">
    <property type="entry name" value="ATP_Synthase_Subunit_6"/>
</dbReference>
<reference evidence="3" key="1">
    <citation type="submission" date="2023-07" db="EMBL/GenBank/DDBJ databases">
        <title>A chromosome-level genome assembly of Lolium multiflorum.</title>
        <authorList>
            <person name="Chen Y."/>
            <person name="Copetti D."/>
            <person name="Kolliker R."/>
            <person name="Studer B."/>
        </authorList>
    </citation>
    <scope>NUCLEOTIDE SEQUENCE</scope>
    <source>
        <strain evidence="3">02402/16</strain>
        <tissue evidence="3">Leaf</tissue>
    </source>
</reference>
<evidence type="ECO:0000256" key="1">
    <source>
        <dbReference type="SAM" id="MobiDB-lite"/>
    </source>
</evidence>
<feature type="transmembrane region" description="Helical" evidence="2">
    <location>
        <begin position="20"/>
        <end position="39"/>
    </location>
</feature>
<gene>
    <name evidence="3" type="ORF">QYE76_008738</name>
</gene>
<proteinExistence type="predicted"/>
<name>A0AAD8X0K4_LOLMU</name>
<dbReference type="Proteomes" id="UP001231189">
    <property type="component" value="Unassembled WGS sequence"/>
</dbReference>
<evidence type="ECO:0000256" key="2">
    <source>
        <dbReference type="SAM" id="Phobius"/>
    </source>
</evidence>
<evidence type="ECO:0000313" key="4">
    <source>
        <dbReference type="Proteomes" id="UP001231189"/>
    </source>
</evidence>
<protein>
    <submittedName>
        <fullName evidence="3">Uncharacterized protein</fullName>
    </submittedName>
</protein>
<sequence length="187" mass="21406">MKTFDPWPVFFRREWGRNWPFLAGFAVTGILITKLTAGFTEEDLKNSKFVQEHNKNSSGIQMAITTSSPEKEVLVDPQAEKNAPGESGRNPAEMTTEMKKKKIKILVEVPASEVRHVMKYRTKPYKVDISDELITLYPEHRRLLGCNIIEDHRDLQVTCHLLASHFEPAPNTHFSTLQTCKIKVINN</sequence>
<keyword evidence="2" id="KW-0472">Membrane</keyword>
<evidence type="ECO:0000313" key="3">
    <source>
        <dbReference type="EMBL" id="KAK1692041.1"/>
    </source>
</evidence>